<dbReference type="Proteomes" id="UP000003786">
    <property type="component" value="Chromosome 1"/>
</dbReference>
<reference evidence="2 3" key="1">
    <citation type="journal article" date="2012" name="MBio">
        <title>Comparative genome analysis of three eukaryotic parasites with differing abilities to transform leukocytes reveals key mediators of Theileria-induced leukocyte transformation.</title>
        <authorList>
            <person name="Hayashida K."/>
            <person name="Hara Y."/>
            <person name="Abe T."/>
            <person name="Yamasaki C."/>
            <person name="Toyoda A."/>
            <person name="Kosuge T."/>
            <person name="Suzuki Y."/>
            <person name="Sato Y."/>
            <person name="Kawashima S."/>
            <person name="Katayama T."/>
            <person name="Wakaguri H."/>
            <person name="Inoue N."/>
            <person name="Homma K."/>
            <person name="Tada-Umezaki M."/>
            <person name="Yagi Y."/>
            <person name="Fujii Y."/>
            <person name="Habara T."/>
            <person name="Kanehisa M."/>
            <person name="Watanabe H."/>
            <person name="Ito K."/>
            <person name="Gojobori T."/>
            <person name="Sugawara H."/>
            <person name="Imanishi T."/>
            <person name="Weir W."/>
            <person name="Gardner M."/>
            <person name="Pain A."/>
            <person name="Shiels B."/>
            <person name="Hattori M."/>
            <person name="Nene V."/>
            <person name="Sugimoto C."/>
        </authorList>
    </citation>
    <scope>NUCLEOTIDE SEQUENCE [LARGE SCALE GENOMIC DNA]</scope>
    <source>
        <strain evidence="2 3">Shintoku</strain>
    </source>
</reference>
<dbReference type="OMA" id="NFFCVDE"/>
<evidence type="ECO:0000313" key="2">
    <source>
        <dbReference type="EMBL" id="BAM38870.1"/>
    </source>
</evidence>
<dbReference type="RefSeq" id="XP_009689171.1">
    <property type="nucleotide sequence ID" value="XM_009690876.1"/>
</dbReference>
<dbReference type="EMBL" id="AP011946">
    <property type="protein sequence ID" value="BAM38870.1"/>
    <property type="molecule type" value="Genomic_DNA"/>
</dbReference>
<feature type="signal peptide" evidence="1">
    <location>
        <begin position="1"/>
        <end position="17"/>
    </location>
</feature>
<accession>J4D5C9</accession>
<dbReference type="VEuPathDB" id="PiroplasmaDB:TOT_010000337"/>
<dbReference type="OrthoDB" id="359575at2759"/>
<evidence type="ECO:0000313" key="3">
    <source>
        <dbReference type="Proteomes" id="UP000003786"/>
    </source>
</evidence>
<sequence>MRITSTLLLLFIHSAVAMKNVNNKCPLRSINSTCNTCVQTVKNLSNSLLSLHNNTVHKLELKKNFDFGNSLLNVHLKQSEDSLPPVMYSNEGTLDPTVKPRLQRNFLELNELTLDYTVKLNNDLSATSNFVVDLPKTLQVTLRGLSGDLKEISVNTEDLLKRLDFVLKYRNSLMGTSYNFRSSEKTVELIQRFENLYKLFGKHVNVTPKLEVVLDKNNKLSYRGCLVLKRDNLTITPILHSNPKKCELAMEAKLTDEVKVGMFVNRDKNVYLNLSYESRWGKHSWQQFALRFVLSDVLKSYAYVHNEVQL</sequence>
<proteinExistence type="predicted"/>
<dbReference type="eggNOG" id="ENOG502QX0M">
    <property type="taxonomic scope" value="Eukaryota"/>
</dbReference>
<evidence type="ECO:0000256" key="1">
    <source>
        <dbReference type="SAM" id="SignalP"/>
    </source>
</evidence>
<keyword evidence="1" id="KW-0732">Signal</keyword>
<dbReference type="AlphaFoldDB" id="J4D5C9"/>
<organism evidence="2 3">
    <name type="scientific">Theileria orientalis strain Shintoku</name>
    <dbReference type="NCBI Taxonomy" id="869250"/>
    <lineage>
        <taxon>Eukaryota</taxon>
        <taxon>Sar</taxon>
        <taxon>Alveolata</taxon>
        <taxon>Apicomplexa</taxon>
        <taxon>Aconoidasida</taxon>
        <taxon>Piroplasmida</taxon>
        <taxon>Theileriidae</taxon>
        <taxon>Theileria</taxon>
    </lineage>
</organism>
<protein>
    <submittedName>
        <fullName evidence="2">Uncharacterized protein</fullName>
    </submittedName>
</protein>
<keyword evidence="3" id="KW-1185">Reference proteome</keyword>
<dbReference type="GeneID" id="20713263"/>
<feature type="chain" id="PRO_5003778714" evidence="1">
    <location>
        <begin position="18"/>
        <end position="310"/>
    </location>
</feature>
<name>J4D5C9_THEOR</name>
<gene>
    <name evidence="2" type="ORF">TOT_010000337</name>
</gene>
<dbReference type="KEGG" id="tot:TOT_010000337"/>